<sequence length="164" mass="18277">MASFRRGKFPIVALSLQVIFIVIFGLLGKYDKAATAKNRTIEDANKHLATYPMFQDVHVMIFIGFGFLMTFLKRYGYSAIAFNLLIAAFVLQWAIIVRGIIHQVLSHEKGDDDSKSFADFAAATVLISFGAVLGKTSPLQLLIMALLEVVMAQINEWIGYDLLK</sequence>
<keyword evidence="9" id="KW-1185">Reference proteome</keyword>
<feature type="transmembrane region" description="Helical" evidence="6">
    <location>
        <begin position="116"/>
        <end position="134"/>
    </location>
</feature>
<comment type="caution">
    <text evidence="8">The sequence shown here is derived from an EMBL/GenBank/DDBJ whole genome shotgun (WGS) entry which is preliminary data.</text>
</comment>
<dbReference type="InterPro" id="IPR029020">
    <property type="entry name" value="Ammonium/urea_transptr"/>
</dbReference>
<dbReference type="Proteomes" id="UP001217089">
    <property type="component" value="Unassembled WGS sequence"/>
</dbReference>
<protein>
    <recommendedName>
        <fullName evidence="7">Ammonium transporter AmtB-like domain-containing protein</fullName>
    </recommendedName>
</protein>
<feature type="transmembrane region" description="Helical" evidence="6">
    <location>
        <begin position="9"/>
        <end position="28"/>
    </location>
</feature>
<comment type="subcellular location">
    <subcellularLocation>
        <location evidence="1">Membrane</location>
        <topology evidence="1">Multi-pass membrane protein</topology>
    </subcellularLocation>
</comment>
<organism evidence="8 9">
    <name type="scientific">Tegillarca granosa</name>
    <name type="common">Malaysian cockle</name>
    <name type="synonym">Anadara granosa</name>
    <dbReference type="NCBI Taxonomy" id="220873"/>
    <lineage>
        <taxon>Eukaryota</taxon>
        <taxon>Metazoa</taxon>
        <taxon>Spiralia</taxon>
        <taxon>Lophotrochozoa</taxon>
        <taxon>Mollusca</taxon>
        <taxon>Bivalvia</taxon>
        <taxon>Autobranchia</taxon>
        <taxon>Pteriomorphia</taxon>
        <taxon>Arcoida</taxon>
        <taxon>Arcoidea</taxon>
        <taxon>Arcidae</taxon>
        <taxon>Tegillarca</taxon>
    </lineage>
</organism>
<dbReference type="PRINTS" id="PR00342">
    <property type="entry name" value="RHESUSRHD"/>
</dbReference>
<evidence type="ECO:0000256" key="3">
    <source>
        <dbReference type="ARBA" id="ARBA00022692"/>
    </source>
</evidence>
<dbReference type="PANTHER" id="PTHR11730">
    <property type="entry name" value="AMMONIUM TRANSPORTER"/>
    <property type="match status" value="1"/>
</dbReference>
<evidence type="ECO:0000313" key="8">
    <source>
        <dbReference type="EMBL" id="KAJ8321365.1"/>
    </source>
</evidence>
<evidence type="ECO:0000256" key="4">
    <source>
        <dbReference type="ARBA" id="ARBA00022989"/>
    </source>
</evidence>
<feature type="domain" description="Ammonium transporter AmtB-like" evidence="7">
    <location>
        <begin position="20"/>
        <end position="157"/>
    </location>
</feature>
<name>A0ABQ9FVV4_TEGGR</name>
<accession>A0ABQ9FVV4</accession>
<feature type="transmembrane region" description="Helical" evidence="6">
    <location>
        <begin position="48"/>
        <end position="68"/>
    </location>
</feature>
<feature type="non-terminal residue" evidence="8">
    <location>
        <position position="164"/>
    </location>
</feature>
<keyword evidence="4 6" id="KW-1133">Transmembrane helix</keyword>
<dbReference type="Pfam" id="PF00909">
    <property type="entry name" value="Ammonium_transp"/>
    <property type="match status" value="1"/>
</dbReference>
<dbReference type="InterPro" id="IPR002229">
    <property type="entry name" value="RhesusRHD"/>
</dbReference>
<gene>
    <name evidence="8" type="ORF">KUTeg_001083</name>
</gene>
<keyword evidence="3 6" id="KW-0812">Transmembrane</keyword>
<evidence type="ECO:0000256" key="2">
    <source>
        <dbReference type="ARBA" id="ARBA00011036"/>
    </source>
</evidence>
<dbReference type="InterPro" id="IPR024041">
    <property type="entry name" value="NH4_transpt_AmtB-like_dom"/>
</dbReference>
<keyword evidence="5 6" id="KW-0472">Membrane</keyword>
<dbReference type="PANTHER" id="PTHR11730:SF60">
    <property type="entry name" value="RH50, ISOFORM D"/>
    <property type="match status" value="1"/>
</dbReference>
<dbReference type="SUPFAM" id="SSF111352">
    <property type="entry name" value="Ammonium transporter"/>
    <property type="match status" value="1"/>
</dbReference>
<evidence type="ECO:0000256" key="5">
    <source>
        <dbReference type="ARBA" id="ARBA00023136"/>
    </source>
</evidence>
<evidence type="ECO:0000259" key="7">
    <source>
        <dbReference type="Pfam" id="PF00909"/>
    </source>
</evidence>
<proteinExistence type="inferred from homology"/>
<evidence type="ECO:0000256" key="6">
    <source>
        <dbReference type="SAM" id="Phobius"/>
    </source>
</evidence>
<comment type="similarity">
    <text evidence="2">Belongs to the ammonium transporter (TC 2.A.49) family. Rh subfamily.</text>
</comment>
<dbReference type="EMBL" id="JARBDR010000099">
    <property type="protein sequence ID" value="KAJ8321365.1"/>
    <property type="molecule type" value="Genomic_DNA"/>
</dbReference>
<dbReference type="Gene3D" id="1.10.3430.10">
    <property type="entry name" value="Ammonium transporter AmtB like domains"/>
    <property type="match status" value="1"/>
</dbReference>
<reference evidence="8 9" key="1">
    <citation type="submission" date="2022-12" db="EMBL/GenBank/DDBJ databases">
        <title>Chromosome-level genome of Tegillarca granosa.</title>
        <authorList>
            <person name="Kim J."/>
        </authorList>
    </citation>
    <scope>NUCLEOTIDE SEQUENCE [LARGE SCALE GENOMIC DNA]</scope>
    <source>
        <strain evidence="8">Teg-2019</strain>
        <tissue evidence="8">Adductor muscle</tissue>
    </source>
</reference>
<feature type="transmembrane region" description="Helical" evidence="6">
    <location>
        <begin position="75"/>
        <end position="96"/>
    </location>
</feature>
<evidence type="ECO:0000313" key="9">
    <source>
        <dbReference type="Proteomes" id="UP001217089"/>
    </source>
</evidence>
<evidence type="ECO:0000256" key="1">
    <source>
        <dbReference type="ARBA" id="ARBA00004141"/>
    </source>
</evidence>